<feature type="transmembrane region" description="Helical" evidence="1">
    <location>
        <begin position="72"/>
        <end position="91"/>
    </location>
</feature>
<evidence type="ECO:0000313" key="2">
    <source>
        <dbReference type="EMBL" id="GBU06433.1"/>
    </source>
</evidence>
<evidence type="ECO:0000313" key="5">
    <source>
        <dbReference type="Proteomes" id="UP000702954"/>
    </source>
</evidence>
<feature type="transmembrane region" description="Helical" evidence="1">
    <location>
        <begin position="29"/>
        <end position="51"/>
    </location>
</feature>
<evidence type="ECO:0000313" key="3">
    <source>
        <dbReference type="EMBL" id="TCS60102.1"/>
    </source>
</evidence>
<feature type="transmembrane region" description="Helical" evidence="1">
    <location>
        <begin position="171"/>
        <end position="192"/>
    </location>
</feature>
<dbReference type="AlphaFoldDB" id="A0A4R3J4F4"/>
<dbReference type="EMBL" id="SLZV01000046">
    <property type="protein sequence ID" value="TCS60102.1"/>
    <property type="molecule type" value="Genomic_DNA"/>
</dbReference>
<accession>A0A4R3J4F4</accession>
<proteinExistence type="predicted"/>
<organism evidence="3 4">
    <name type="scientific">Faecalimonas umbilicata</name>
    <dbReference type="NCBI Taxonomy" id="1912855"/>
    <lineage>
        <taxon>Bacteria</taxon>
        <taxon>Bacillati</taxon>
        <taxon>Bacillota</taxon>
        <taxon>Clostridia</taxon>
        <taxon>Lachnospirales</taxon>
        <taxon>Lachnospiraceae</taxon>
        <taxon>Faecalimonas</taxon>
    </lineage>
</organism>
<keyword evidence="5" id="KW-1185">Reference proteome</keyword>
<dbReference type="Proteomes" id="UP000294613">
    <property type="component" value="Unassembled WGS sequence"/>
</dbReference>
<keyword evidence="1" id="KW-1133">Transmembrane helix</keyword>
<reference evidence="3 4" key="2">
    <citation type="submission" date="2019-03" db="EMBL/GenBank/DDBJ databases">
        <title>Genomic Encyclopedia of Type Strains, Phase IV (KMG-IV): sequencing the most valuable type-strain genomes for metagenomic binning, comparative biology and taxonomic classification.</title>
        <authorList>
            <person name="Goeker M."/>
        </authorList>
    </citation>
    <scope>NUCLEOTIDE SEQUENCE [LARGE SCALE GENOMIC DNA]</scope>
    <source>
        <strain evidence="3 4">DSM 103426</strain>
    </source>
</reference>
<reference evidence="2 5" key="1">
    <citation type="journal article" date="2018" name="Int. J. Syst. Evol. Microbiol.">
        <title>Draft Genome Sequence of Faecalimonas umbilicata JCM 30896T, an Acetate-Producing Bacterium Isolated from Human Feces.</title>
        <authorList>
            <person name="Sakamoto M."/>
            <person name="Ikeyama N."/>
            <person name="Yuki M."/>
            <person name="Ohkuma M."/>
        </authorList>
    </citation>
    <scope>NUCLEOTIDE SEQUENCE [LARGE SCALE GENOMIC DNA]</scope>
    <source>
        <strain evidence="2 5">EGH7</strain>
    </source>
</reference>
<evidence type="ECO:0000313" key="4">
    <source>
        <dbReference type="Proteomes" id="UP000294613"/>
    </source>
</evidence>
<feature type="transmembrane region" description="Helical" evidence="1">
    <location>
        <begin position="97"/>
        <end position="126"/>
    </location>
</feature>
<feature type="transmembrane region" description="Helical" evidence="1">
    <location>
        <begin position="138"/>
        <end position="159"/>
    </location>
</feature>
<dbReference type="EMBL" id="BHEO01000008">
    <property type="protein sequence ID" value="GBU06433.1"/>
    <property type="molecule type" value="Genomic_DNA"/>
</dbReference>
<dbReference type="Pfam" id="PF20357">
    <property type="entry name" value="DUF6652"/>
    <property type="match status" value="1"/>
</dbReference>
<keyword evidence="1" id="KW-0812">Transmembrane</keyword>
<keyword evidence="1" id="KW-0472">Membrane</keyword>
<evidence type="ECO:0000256" key="1">
    <source>
        <dbReference type="SAM" id="Phobius"/>
    </source>
</evidence>
<dbReference type="RefSeq" id="WP_016440666.1">
    <property type="nucleotide sequence ID" value="NZ_BHEO01000008.1"/>
</dbReference>
<comment type="caution">
    <text evidence="3">The sequence shown here is derived from an EMBL/GenBank/DDBJ whole genome shotgun (WGS) entry which is preliminary data.</text>
</comment>
<protein>
    <submittedName>
        <fullName evidence="3">Uncharacterized protein</fullName>
    </submittedName>
</protein>
<name>A0A4R3J4F4_9FIRM</name>
<gene>
    <name evidence="3" type="ORF">EDD74_14612</name>
    <name evidence="2" type="ORF">FAEUMB_29740</name>
</gene>
<dbReference type="InterPro" id="IPR046594">
    <property type="entry name" value="DUF6652"/>
</dbReference>
<dbReference type="Proteomes" id="UP000702954">
    <property type="component" value="Unassembled WGS sequence"/>
</dbReference>
<sequence>MPYLIPILYVIVSYTFFLLPGLFDQVVELQIISALLPFLMGVVNLIVVLTVGRKWSRKTLLNCTLIIKYGLIPFYLIGGCITISVTLAALFPLPLMVLFGLVTVVFLIFGYGILLGAAPYAIAYLIKSCKEGRHSKAVVILSGICQFLFSFDVFSMMILTIKEKHLVKTTIAVFAGVCLAILFILLYVLSIFV</sequence>
<feature type="transmembrane region" description="Helical" evidence="1">
    <location>
        <begin position="7"/>
        <end position="23"/>
    </location>
</feature>